<dbReference type="InterPro" id="IPR001452">
    <property type="entry name" value="SH3_domain"/>
</dbReference>
<dbReference type="PROSITE" id="PS50002">
    <property type="entry name" value="SH3"/>
    <property type="match status" value="1"/>
</dbReference>
<evidence type="ECO:0000313" key="8">
    <source>
        <dbReference type="Proteomes" id="UP001162162"/>
    </source>
</evidence>
<dbReference type="SMART" id="SM00239">
    <property type="entry name" value="C2"/>
    <property type="match status" value="1"/>
</dbReference>
<keyword evidence="3" id="KW-0443">Lipid metabolism</keyword>
<dbReference type="EMBL" id="JAPWTK010000655">
    <property type="protein sequence ID" value="KAJ8937421.1"/>
    <property type="molecule type" value="Genomic_DNA"/>
</dbReference>
<dbReference type="GO" id="GO:0051209">
    <property type="term" value="P:release of sequestered calcium ion into cytosol"/>
    <property type="evidence" value="ECO:0007669"/>
    <property type="project" value="TreeGrafter"/>
</dbReference>
<dbReference type="SUPFAM" id="SSF51695">
    <property type="entry name" value="PLC-like phosphodiesterases"/>
    <property type="match status" value="1"/>
</dbReference>
<dbReference type="Gene3D" id="2.60.40.150">
    <property type="entry name" value="C2 domain"/>
    <property type="match status" value="1"/>
</dbReference>
<dbReference type="InterPro" id="IPR017946">
    <property type="entry name" value="PLC-like_Pdiesterase_TIM-brl"/>
</dbReference>
<protein>
    <recommendedName>
        <fullName evidence="3">Phosphoinositide phospholipase C</fullName>
        <ecNumber evidence="3">3.1.4.11</ecNumber>
    </recommendedName>
</protein>
<evidence type="ECO:0000259" key="4">
    <source>
        <dbReference type="PROSITE" id="PS50002"/>
    </source>
</evidence>
<evidence type="ECO:0000256" key="3">
    <source>
        <dbReference type="RuleBase" id="RU361133"/>
    </source>
</evidence>
<feature type="domain" description="PI-PLC Y-box" evidence="6">
    <location>
        <begin position="132"/>
        <end position="248"/>
    </location>
</feature>
<keyword evidence="3" id="KW-0442">Lipid degradation</keyword>
<dbReference type="Proteomes" id="UP001162162">
    <property type="component" value="Unassembled WGS sequence"/>
</dbReference>
<dbReference type="SUPFAM" id="SSF49562">
    <property type="entry name" value="C2 domain (Calcium/lipid-binding domain, CaLB)"/>
    <property type="match status" value="1"/>
</dbReference>
<keyword evidence="8" id="KW-1185">Reference proteome</keyword>
<dbReference type="GO" id="GO:0046488">
    <property type="term" value="P:phosphatidylinositol metabolic process"/>
    <property type="evidence" value="ECO:0007669"/>
    <property type="project" value="TreeGrafter"/>
</dbReference>
<dbReference type="Pfam" id="PF00387">
    <property type="entry name" value="PI-PLC-Y"/>
    <property type="match status" value="1"/>
</dbReference>
<comment type="catalytic activity">
    <reaction evidence="3">
        <text>a 1,2-diacyl-sn-glycero-3-phospho-(1D-myo-inositol-4,5-bisphosphate) + H2O = 1D-myo-inositol 1,4,5-trisphosphate + a 1,2-diacyl-sn-glycerol + H(+)</text>
        <dbReference type="Rhea" id="RHEA:33179"/>
        <dbReference type="ChEBI" id="CHEBI:15377"/>
        <dbReference type="ChEBI" id="CHEBI:15378"/>
        <dbReference type="ChEBI" id="CHEBI:17815"/>
        <dbReference type="ChEBI" id="CHEBI:58456"/>
        <dbReference type="ChEBI" id="CHEBI:203600"/>
        <dbReference type="EC" id="3.1.4.11"/>
    </reaction>
</comment>
<feature type="domain" description="SH3" evidence="4">
    <location>
        <begin position="26"/>
        <end position="88"/>
    </location>
</feature>
<evidence type="ECO:0000256" key="2">
    <source>
        <dbReference type="PROSITE-ProRule" id="PRU00192"/>
    </source>
</evidence>
<evidence type="ECO:0000313" key="7">
    <source>
        <dbReference type="EMBL" id="KAJ8937421.1"/>
    </source>
</evidence>
<dbReference type="GO" id="GO:0010634">
    <property type="term" value="P:positive regulation of epithelial cell migration"/>
    <property type="evidence" value="ECO:0007669"/>
    <property type="project" value="TreeGrafter"/>
</dbReference>
<keyword evidence="3" id="KW-0378">Hydrolase</keyword>
<evidence type="ECO:0000259" key="6">
    <source>
        <dbReference type="PROSITE" id="PS50008"/>
    </source>
</evidence>
<dbReference type="Pfam" id="PF00168">
    <property type="entry name" value="C2"/>
    <property type="match status" value="1"/>
</dbReference>
<dbReference type="InterPro" id="IPR035892">
    <property type="entry name" value="C2_domain_sf"/>
</dbReference>
<dbReference type="GO" id="GO:0032587">
    <property type="term" value="C:ruffle membrane"/>
    <property type="evidence" value="ECO:0007669"/>
    <property type="project" value="TreeGrafter"/>
</dbReference>
<dbReference type="CDD" id="cd00275">
    <property type="entry name" value="C2_PLC_like"/>
    <property type="match status" value="1"/>
</dbReference>
<dbReference type="SMART" id="SM00149">
    <property type="entry name" value="PLCYc"/>
    <property type="match status" value="1"/>
</dbReference>
<dbReference type="Pfam" id="PF00018">
    <property type="entry name" value="SH3_1"/>
    <property type="match status" value="1"/>
</dbReference>
<sequence length="368" mass="42546">MAADGVEEDDTSTYATPSYMDPSAINSRITVKAQYDYRAKHPDELSFCKHAIITNVTKPEESPGWWKGDYGGQIQHYFPAVYVKEIERVEPREIEECALEWYEAIQEVIKRVTDTDSQHREMERRHKIAKEMSNIIIYCRSITFNLEKVKQQGFTFYEMSSFPEHKAEKLICQQERKFFLKYHQIQFSRVYPKGQRIDSSNYNPINMWNCGSQMVALNYQTGDKPMQLNQAKFRDNGACGYLLKPDFMFSDEFDPFDKNTLVDVQPLTISMRVIAGRHLCRSKRGIASPFVEVEVIGAPFDSGVKLVTKRILDNGFNPRWSDEICEFVVANPHFALLRFVVQDEDVFGEPNFIGQATYPAETGKRAQT</sequence>
<dbReference type="FunFam" id="2.30.30.40:FF:000119">
    <property type="entry name" value="1-phosphatidylinositol 4,5-bisphosphate phosphodiesterase gamma"/>
    <property type="match status" value="1"/>
</dbReference>
<dbReference type="SUPFAM" id="SSF50044">
    <property type="entry name" value="SH3-domain"/>
    <property type="match status" value="1"/>
</dbReference>
<dbReference type="PANTHER" id="PTHR10336">
    <property type="entry name" value="PHOSPHOINOSITIDE-SPECIFIC PHOSPHOLIPASE C FAMILY PROTEIN"/>
    <property type="match status" value="1"/>
</dbReference>
<dbReference type="GO" id="GO:0016042">
    <property type="term" value="P:lipid catabolic process"/>
    <property type="evidence" value="ECO:0007669"/>
    <property type="project" value="UniProtKB-KW"/>
</dbReference>
<gene>
    <name evidence="7" type="ORF">NQ318_007880</name>
</gene>
<proteinExistence type="predicted"/>
<dbReference type="InterPro" id="IPR000008">
    <property type="entry name" value="C2_dom"/>
</dbReference>
<dbReference type="InterPro" id="IPR001192">
    <property type="entry name" value="PI-PLC_fam"/>
</dbReference>
<dbReference type="InterPro" id="IPR001711">
    <property type="entry name" value="PLipase_C_Pinositol-sp_Y"/>
</dbReference>
<name>A0AAV8XF95_9CUCU</name>
<dbReference type="InterPro" id="IPR036028">
    <property type="entry name" value="SH3-like_dom_sf"/>
</dbReference>
<dbReference type="PROSITE" id="PS50004">
    <property type="entry name" value="C2"/>
    <property type="match status" value="1"/>
</dbReference>
<keyword evidence="1 2" id="KW-0728">SH3 domain</keyword>
<dbReference type="EC" id="3.1.4.11" evidence="3"/>
<organism evidence="7 8">
    <name type="scientific">Aromia moschata</name>
    <dbReference type="NCBI Taxonomy" id="1265417"/>
    <lineage>
        <taxon>Eukaryota</taxon>
        <taxon>Metazoa</taxon>
        <taxon>Ecdysozoa</taxon>
        <taxon>Arthropoda</taxon>
        <taxon>Hexapoda</taxon>
        <taxon>Insecta</taxon>
        <taxon>Pterygota</taxon>
        <taxon>Neoptera</taxon>
        <taxon>Endopterygota</taxon>
        <taxon>Coleoptera</taxon>
        <taxon>Polyphaga</taxon>
        <taxon>Cucujiformia</taxon>
        <taxon>Chrysomeloidea</taxon>
        <taxon>Cerambycidae</taxon>
        <taxon>Cerambycinae</taxon>
        <taxon>Callichromatini</taxon>
        <taxon>Aromia</taxon>
    </lineage>
</organism>
<feature type="domain" description="C2" evidence="5">
    <location>
        <begin position="250"/>
        <end position="368"/>
    </location>
</feature>
<dbReference type="Gene3D" id="3.20.20.190">
    <property type="entry name" value="Phosphatidylinositol (PI) phosphodiesterase"/>
    <property type="match status" value="1"/>
</dbReference>
<dbReference type="Gene3D" id="2.30.30.40">
    <property type="entry name" value="SH3 Domains"/>
    <property type="match status" value="1"/>
</dbReference>
<reference evidence="7" key="1">
    <citation type="journal article" date="2023" name="Insect Mol. Biol.">
        <title>Genome sequencing provides insights into the evolution of gene families encoding plant cell wall-degrading enzymes in longhorned beetles.</title>
        <authorList>
            <person name="Shin N.R."/>
            <person name="Okamura Y."/>
            <person name="Kirsch R."/>
            <person name="Pauchet Y."/>
        </authorList>
    </citation>
    <scope>NUCLEOTIDE SEQUENCE</scope>
    <source>
        <strain evidence="7">AMC_N1</strain>
    </source>
</reference>
<evidence type="ECO:0000256" key="1">
    <source>
        <dbReference type="ARBA" id="ARBA00022443"/>
    </source>
</evidence>
<dbReference type="GO" id="GO:0048015">
    <property type="term" value="P:phosphatidylinositol-mediated signaling"/>
    <property type="evidence" value="ECO:0007669"/>
    <property type="project" value="TreeGrafter"/>
</dbReference>
<dbReference type="GO" id="GO:0004435">
    <property type="term" value="F:phosphatidylinositol-4,5-bisphosphate phospholipase C activity"/>
    <property type="evidence" value="ECO:0007669"/>
    <property type="project" value="UniProtKB-EC"/>
</dbReference>
<dbReference type="PRINTS" id="PR00390">
    <property type="entry name" value="PHPHLIPASEC"/>
</dbReference>
<dbReference type="SMART" id="SM00326">
    <property type="entry name" value="SH3"/>
    <property type="match status" value="1"/>
</dbReference>
<comment type="caution">
    <text evidence="7">The sequence shown here is derived from an EMBL/GenBank/DDBJ whole genome shotgun (WGS) entry which is preliminary data.</text>
</comment>
<dbReference type="PROSITE" id="PS50008">
    <property type="entry name" value="PIPLC_Y_DOMAIN"/>
    <property type="match status" value="1"/>
</dbReference>
<dbReference type="PANTHER" id="PTHR10336:SF159">
    <property type="entry name" value="1-PHOSPHATIDYLINOSITOL 4,5-BISPHOSPHATE PHOSPHODIESTERASE GAMMA"/>
    <property type="match status" value="1"/>
</dbReference>
<accession>A0AAV8XF95</accession>
<dbReference type="AlphaFoldDB" id="A0AAV8XF95"/>
<evidence type="ECO:0000259" key="5">
    <source>
        <dbReference type="PROSITE" id="PS50004"/>
    </source>
</evidence>